<dbReference type="GO" id="GO:0004519">
    <property type="term" value="F:endonuclease activity"/>
    <property type="evidence" value="ECO:0007669"/>
    <property type="project" value="UniProtKB-KW"/>
</dbReference>
<evidence type="ECO:0000259" key="2">
    <source>
        <dbReference type="Pfam" id="PF04471"/>
    </source>
</evidence>
<dbReference type="OrthoDB" id="8776507at2"/>
<gene>
    <name evidence="3" type="ORF">D3871_22660</name>
</gene>
<organism evidence="3 4">
    <name type="scientific">Noviherbaspirillum saxi</name>
    <dbReference type="NCBI Taxonomy" id="2320863"/>
    <lineage>
        <taxon>Bacteria</taxon>
        <taxon>Pseudomonadati</taxon>
        <taxon>Pseudomonadota</taxon>
        <taxon>Betaproteobacteria</taxon>
        <taxon>Burkholderiales</taxon>
        <taxon>Oxalobacteraceae</taxon>
        <taxon>Noviherbaspirillum</taxon>
    </lineage>
</organism>
<evidence type="ECO:0000313" key="3">
    <source>
        <dbReference type="EMBL" id="RJF96138.1"/>
    </source>
</evidence>
<keyword evidence="3" id="KW-0540">Nuclease</keyword>
<dbReference type="Pfam" id="PF04471">
    <property type="entry name" value="Mrr_cat"/>
    <property type="match status" value="1"/>
</dbReference>
<accession>A0A3A3FKT4</accession>
<reference evidence="4" key="1">
    <citation type="submission" date="2018-09" db="EMBL/GenBank/DDBJ databases">
        <authorList>
            <person name="Zhu H."/>
        </authorList>
    </citation>
    <scope>NUCLEOTIDE SEQUENCE [LARGE SCALE GENOMIC DNA]</scope>
    <source>
        <strain evidence="4">K1R23-30</strain>
    </source>
</reference>
<feature type="transmembrane region" description="Helical" evidence="1">
    <location>
        <begin position="43"/>
        <end position="61"/>
    </location>
</feature>
<dbReference type="GO" id="GO:0009307">
    <property type="term" value="P:DNA restriction-modification system"/>
    <property type="evidence" value="ECO:0007669"/>
    <property type="project" value="InterPro"/>
</dbReference>
<evidence type="ECO:0000256" key="1">
    <source>
        <dbReference type="SAM" id="Phobius"/>
    </source>
</evidence>
<keyword evidence="1" id="KW-0812">Transmembrane</keyword>
<feature type="transmembrane region" description="Helical" evidence="1">
    <location>
        <begin position="20"/>
        <end position="37"/>
    </location>
</feature>
<keyword evidence="3" id="KW-0255">Endonuclease</keyword>
<keyword evidence="1" id="KW-0472">Membrane</keyword>
<evidence type="ECO:0000313" key="4">
    <source>
        <dbReference type="Proteomes" id="UP000265955"/>
    </source>
</evidence>
<keyword evidence="1" id="KW-1133">Transmembrane helix</keyword>
<dbReference type="RefSeq" id="WP_119771285.1">
    <property type="nucleotide sequence ID" value="NZ_QYUO01000002.1"/>
</dbReference>
<name>A0A3A3FKT4_9BURK</name>
<feature type="domain" description="Restriction endonuclease type IV Mrr" evidence="2">
    <location>
        <begin position="81"/>
        <end position="184"/>
    </location>
</feature>
<dbReference type="EMBL" id="QYUO01000002">
    <property type="protein sequence ID" value="RJF96138.1"/>
    <property type="molecule type" value="Genomic_DNA"/>
</dbReference>
<protein>
    <submittedName>
        <fullName evidence="3">Restriction endonuclease</fullName>
    </submittedName>
</protein>
<sequence>MKLKMAERSLFAILLRSPWWISFAIAIVLGLIASVLLPRQYAALGPSAGFPFFVIGVIAAWKQWQAPSATRIARARQVFSDMAWRDFSGVLEQAYMRKGFTVTHYAGKGADLEILGPNGKSLVSGKRWKAASTGVEPLKELAAAADTASARAIYITLGELTDNARSFANKKNIAVLRDSDLAEFLPK</sequence>
<dbReference type="Proteomes" id="UP000265955">
    <property type="component" value="Unassembled WGS sequence"/>
</dbReference>
<dbReference type="AlphaFoldDB" id="A0A3A3FKT4"/>
<keyword evidence="3" id="KW-0378">Hydrolase</keyword>
<dbReference type="InterPro" id="IPR007560">
    <property type="entry name" value="Restrct_endonuc_IV_Mrr"/>
</dbReference>
<dbReference type="GO" id="GO:0003677">
    <property type="term" value="F:DNA binding"/>
    <property type="evidence" value="ECO:0007669"/>
    <property type="project" value="InterPro"/>
</dbReference>
<proteinExistence type="predicted"/>
<comment type="caution">
    <text evidence="3">The sequence shown here is derived from an EMBL/GenBank/DDBJ whole genome shotgun (WGS) entry which is preliminary data.</text>
</comment>
<keyword evidence="4" id="KW-1185">Reference proteome</keyword>